<dbReference type="PROSITE" id="PS50950">
    <property type="entry name" value="ZF_THAP"/>
    <property type="match status" value="1"/>
</dbReference>
<dbReference type="Gene3D" id="6.20.210.20">
    <property type="entry name" value="THAP domain"/>
    <property type="match status" value="1"/>
</dbReference>
<protein>
    <submittedName>
        <fullName evidence="15">Uncharacterized protein LOC124294542 isoform X2</fullName>
    </submittedName>
</protein>
<evidence type="ECO:0000256" key="4">
    <source>
        <dbReference type="ARBA" id="ARBA00022771"/>
    </source>
</evidence>
<keyword evidence="4 12" id="KW-0863">Zinc-finger</keyword>
<dbReference type="SMART" id="SM00980">
    <property type="entry name" value="THAP"/>
    <property type="match status" value="1"/>
</dbReference>
<evidence type="ECO:0000256" key="3">
    <source>
        <dbReference type="ARBA" id="ARBA00022723"/>
    </source>
</evidence>
<dbReference type="SMART" id="SM00692">
    <property type="entry name" value="DM3"/>
    <property type="match status" value="1"/>
</dbReference>
<evidence type="ECO:0000313" key="14">
    <source>
        <dbReference type="Proteomes" id="UP000829291"/>
    </source>
</evidence>
<dbReference type="RefSeq" id="XP_046596152.1">
    <property type="nucleotide sequence ID" value="XM_046740196.1"/>
</dbReference>
<evidence type="ECO:0000256" key="8">
    <source>
        <dbReference type="ARBA" id="ARBA00023125"/>
    </source>
</evidence>
<dbReference type="GeneID" id="124294542"/>
<keyword evidence="3" id="KW-0479">Metal-binding</keyword>
<reference evidence="15" key="1">
    <citation type="submission" date="2025-08" db="UniProtKB">
        <authorList>
            <consortium name="RefSeq"/>
        </authorList>
    </citation>
    <scope>IDENTIFICATION</scope>
    <source>
        <tissue evidence="15">Thorax and Abdomen</tissue>
    </source>
</reference>
<dbReference type="InterPro" id="IPR006612">
    <property type="entry name" value="THAP_Znf"/>
</dbReference>
<dbReference type="InterPro" id="IPR026516">
    <property type="entry name" value="THAP1/10"/>
</dbReference>
<comment type="subcellular location">
    <subcellularLocation>
        <location evidence="1">Nucleus</location>
        <location evidence="1">Nucleoplasm</location>
    </subcellularLocation>
</comment>
<dbReference type="PANTHER" id="PTHR46600">
    <property type="entry name" value="THAP DOMAIN-CONTAINING"/>
    <property type="match status" value="1"/>
</dbReference>
<evidence type="ECO:0000256" key="7">
    <source>
        <dbReference type="ARBA" id="ARBA00023054"/>
    </source>
</evidence>
<gene>
    <name evidence="15" type="primary">LOC124294542</name>
</gene>
<evidence type="ECO:0000256" key="1">
    <source>
        <dbReference type="ARBA" id="ARBA00004642"/>
    </source>
</evidence>
<dbReference type="SUPFAM" id="SSF57716">
    <property type="entry name" value="Glucocorticoid receptor-like (DNA-binding domain)"/>
    <property type="match status" value="1"/>
</dbReference>
<keyword evidence="8 12" id="KW-0238">DNA-binding</keyword>
<evidence type="ECO:0000313" key="15">
    <source>
        <dbReference type="RefSeq" id="XP_046596152.1"/>
    </source>
</evidence>
<keyword evidence="9" id="KW-0804">Transcription</keyword>
<keyword evidence="7" id="KW-0175">Coiled coil</keyword>
<organism evidence="14 15">
    <name type="scientific">Neodiprion lecontei</name>
    <name type="common">Redheaded pine sawfly</name>
    <dbReference type="NCBI Taxonomy" id="441921"/>
    <lineage>
        <taxon>Eukaryota</taxon>
        <taxon>Metazoa</taxon>
        <taxon>Ecdysozoa</taxon>
        <taxon>Arthropoda</taxon>
        <taxon>Hexapoda</taxon>
        <taxon>Insecta</taxon>
        <taxon>Pterygota</taxon>
        <taxon>Neoptera</taxon>
        <taxon>Endopterygota</taxon>
        <taxon>Hymenoptera</taxon>
        <taxon>Tenthredinoidea</taxon>
        <taxon>Diprionidae</taxon>
        <taxon>Diprioninae</taxon>
        <taxon>Neodiprion</taxon>
    </lineage>
</organism>
<keyword evidence="5" id="KW-0862">Zinc</keyword>
<dbReference type="Proteomes" id="UP000829291">
    <property type="component" value="Chromosome 5"/>
</dbReference>
<feature type="domain" description="THAP-type" evidence="13">
    <location>
        <begin position="1"/>
        <end position="103"/>
    </location>
</feature>
<dbReference type="InterPro" id="IPR038441">
    <property type="entry name" value="THAP_Znf_sf"/>
</dbReference>
<evidence type="ECO:0000256" key="9">
    <source>
        <dbReference type="ARBA" id="ARBA00023163"/>
    </source>
</evidence>
<evidence type="ECO:0000256" key="6">
    <source>
        <dbReference type="ARBA" id="ARBA00023015"/>
    </source>
</evidence>
<evidence type="ECO:0000256" key="12">
    <source>
        <dbReference type="PROSITE-ProRule" id="PRU00309"/>
    </source>
</evidence>
<evidence type="ECO:0000256" key="5">
    <source>
        <dbReference type="ARBA" id="ARBA00022833"/>
    </source>
</evidence>
<name>A0ABM3G7A6_NEOLC</name>
<evidence type="ECO:0000256" key="2">
    <source>
        <dbReference type="ARBA" id="ARBA00006177"/>
    </source>
</evidence>
<keyword evidence="11" id="KW-0131">Cell cycle</keyword>
<sequence>MTRKCFVRGCSSGYASENRESTSRGKRRRTLFSTPRCEELRNKWNAALARDDRTLSANDSVCELHFHDSDVEKCYQTKMPDGTIHRIERGRYKLKLGAIPSAFVIKRSEDAEDRATSVEKQILKENDTNLSLIKITKVETEHTCLTNFNENFTEDDLMNEQVQSDDENIFEEFSKDHKSLVTKTMEELPQQTLENSIEICQEDSSLPYSTERLKFDLDKFRLPKGWAYIFVGEGLHLCHLSLTGQPDLNLLIDGNMEMKISTGDNKATLQYPEELKSFQDFLSNLKTLEILANSPCQGTGFDNSYDEYFHV</sequence>
<accession>A0ABM3G7A6</accession>
<evidence type="ECO:0000259" key="13">
    <source>
        <dbReference type="PROSITE" id="PS50950"/>
    </source>
</evidence>
<keyword evidence="10" id="KW-0539">Nucleus</keyword>
<evidence type="ECO:0000256" key="11">
    <source>
        <dbReference type="ARBA" id="ARBA00023306"/>
    </source>
</evidence>
<comment type="similarity">
    <text evidence="2">Belongs to the THAP1 family.</text>
</comment>
<keyword evidence="14" id="KW-1185">Reference proteome</keyword>
<dbReference type="PANTHER" id="PTHR46600:SF1">
    <property type="entry name" value="THAP DOMAIN-CONTAINING PROTEIN 1"/>
    <property type="match status" value="1"/>
</dbReference>
<proteinExistence type="inferred from homology"/>
<evidence type="ECO:0000256" key="10">
    <source>
        <dbReference type="ARBA" id="ARBA00023242"/>
    </source>
</evidence>
<dbReference type="Pfam" id="PF05485">
    <property type="entry name" value="THAP"/>
    <property type="match status" value="1"/>
</dbReference>
<keyword evidence="6" id="KW-0805">Transcription regulation</keyword>